<dbReference type="SUPFAM" id="SSF53850">
    <property type="entry name" value="Periplasmic binding protein-like II"/>
    <property type="match status" value="1"/>
</dbReference>
<dbReference type="RefSeq" id="WP_040115977.1">
    <property type="nucleotide sequence ID" value="NZ_CP006880.1"/>
</dbReference>
<dbReference type="Gene3D" id="3.40.190.10">
    <property type="entry name" value="Periplasmic binding protein-like II"/>
    <property type="match status" value="2"/>
</dbReference>
<feature type="domain" description="SsuA/THI5-like" evidence="2">
    <location>
        <begin position="75"/>
        <end position="263"/>
    </location>
</feature>
<dbReference type="Pfam" id="PF09084">
    <property type="entry name" value="NMT1"/>
    <property type="match status" value="1"/>
</dbReference>
<dbReference type="KEGG" id="rga:RGR602_PC01846"/>
<evidence type="ECO:0000256" key="1">
    <source>
        <dbReference type="SAM" id="SignalP"/>
    </source>
</evidence>
<evidence type="ECO:0000313" key="3">
    <source>
        <dbReference type="EMBL" id="AJD45870.1"/>
    </source>
</evidence>
<feature type="chain" id="PRO_5002097197" evidence="1">
    <location>
        <begin position="23"/>
        <end position="334"/>
    </location>
</feature>
<dbReference type="AlphaFoldDB" id="A0A0B4XGJ5"/>
<proteinExistence type="predicted"/>
<gene>
    <name evidence="3" type="ORF">RGR602_PC01846</name>
</gene>
<name>A0A0B4XGJ5_9HYPH</name>
<keyword evidence="3" id="KW-0614">Plasmid</keyword>
<evidence type="ECO:0000259" key="2">
    <source>
        <dbReference type="Pfam" id="PF09084"/>
    </source>
</evidence>
<dbReference type="InterPro" id="IPR015168">
    <property type="entry name" value="SsuA/THI5"/>
</dbReference>
<reference evidence="3 4" key="1">
    <citation type="submission" date="2013-11" db="EMBL/GenBank/DDBJ databases">
        <title>Complete genome sequence of Rhizobium gallicum bv. gallicum R602.</title>
        <authorList>
            <person name="Bustos P."/>
            <person name="Santamaria R.I."/>
            <person name="Lozano L."/>
            <person name="Acosta J.L."/>
            <person name="Ormeno-Orrillo E."/>
            <person name="Rogel M.A."/>
            <person name="Romero D."/>
            <person name="Cevallos M.A."/>
            <person name="Martinez-Romero E."/>
            <person name="Gonzalez V."/>
        </authorList>
    </citation>
    <scope>NUCLEOTIDE SEQUENCE [LARGE SCALE GENOMIC DNA]</scope>
    <source>
        <strain evidence="3 4">R602</strain>
        <plasmid evidence="3 4">pRgalR602c</plasmid>
    </source>
</reference>
<dbReference type="Proteomes" id="UP000031368">
    <property type="component" value="Plasmid pRgalR602c"/>
</dbReference>
<dbReference type="PANTHER" id="PTHR30024">
    <property type="entry name" value="ALIPHATIC SULFONATES-BINDING PROTEIN-RELATED"/>
    <property type="match status" value="1"/>
</dbReference>
<protein>
    <submittedName>
        <fullName evidence="3">NMT1/THI5 like domain-containing protein</fullName>
    </submittedName>
</protein>
<organism evidence="3 4">
    <name type="scientific">Rhizobium gallicum bv. gallicum R602sp</name>
    <dbReference type="NCBI Taxonomy" id="1041138"/>
    <lineage>
        <taxon>Bacteria</taxon>
        <taxon>Pseudomonadati</taxon>
        <taxon>Pseudomonadota</taxon>
        <taxon>Alphaproteobacteria</taxon>
        <taxon>Hyphomicrobiales</taxon>
        <taxon>Rhizobiaceae</taxon>
        <taxon>Rhizobium/Agrobacterium group</taxon>
        <taxon>Rhizobium</taxon>
    </lineage>
</organism>
<evidence type="ECO:0000313" key="4">
    <source>
        <dbReference type="Proteomes" id="UP000031368"/>
    </source>
</evidence>
<geneLocation type="plasmid" evidence="3 4">
    <name>pRgalR602c</name>
</geneLocation>
<feature type="signal peptide" evidence="1">
    <location>
        <begin position="1"/>
        <end position="22"/>
    </location>
</feature>
<keyword evidence="1" id="KW-0732">Signal</keyword>
<sequence length="334" mass="35930">MLRLLGAAAIAAFFATTLPASAQEKTAISITRQPGILYLASHVMETQKLIEKQAAKEGLDGLGIEWRTFSGGGAQTDALLAGNVDIVNTGSGNLLLLWDRTKGRVKGIIPSSAQPVILVSNDPKIKSLDDIGPSDKIAVPTVGVSTQAILLQMVAAAKYGEDQVRKLDSNTVQLGHPDAVAAIANPNHEVKNHFSAPPFQYIELKQKGVHRVTDSREIIGGSLTQATFFTTTAFAESNPVIIKAVREATKQAVAYIKNDPKGALEAYKTITGDKTSIDDLMAIMNEPGFIDDYRTEPQGTMKFATHLNKIGTLKMQPKAWTDYYLPESADLNGN</sequence>
<dbReference type="HOGENOM" id="CLU_068415_0_0_5"/>
<keyword evidence="4" id="KW-1185">Reference proteome</keyword>
<dbReference type="PANTHER" id="PTHR30024:SF2">
    <property type="entry name" value="ABC TRANSPORTER SUBSTRATE-BINDING PROTEIN"/>
    <property type="match status" value="1"/>
</dbReference>
<dbReference type="EMBL" id="CP006880">
    <property type="protein sequence ID" value="AJD45870.1"/>
    <property type="molecule type" value="Genomic_DNA"/>
</dbReference>
<accession>A0A0B4XGJ5</accession>